<feature type="region of interest" description="Disordered" evidence="1">
    <location>
        <begin position="140"/>
        <end position="195"/>
    </location>
</feature>
<dbReference type="AlphaFoldDB" id="A0A1L0D1J5"/>
<organism evidence="3 4">
    <name type="scientific">Hanseniaspora guilliermondii</name>
    <dbReference type="NCBI Taxonomy" id="56406"/>
    <lineage>
        <taxon>Eukaryota</taxon>
        <taxon>Fungi</taxon>
        <taxon>Dikarya</taxon>
        <taxon>Ascomycota</taxon>
        <taxon>Saccharomycotina</taxon>
        <taxon>Saccharomycetes</taxon>
        <taxon>Saccharomycodales</taxon>
        <taxon>Saccharomycodaceae</taxon>
        <taxon>Hanseniaspora</taxon>
    </lineage>
</organism>
<evidence type="ECO:0000256" key="1">
    <source>
        <dbReference type="SAM" id="MobiDB-lite"/>
    </source>
</evidence>
<evidence type="ECO:0000313" key="4">
    <source>
        <dbReference type="Proteomes" id="UP000183365"/>
    </source>
</evidence>
<evidence type="ECO:0000313" key="3">
    <source>
        <dbReference type="EMBL" id="SGZ41007.1"/>
    </source>
</evidence>
<proteinExistence type="predicted"/>
<gene>
    <name evidence="3" type="ORF">HGUI_03207</name>
</gene>
<accession>A0A1L0D1J5</accession>
<dbReference type="OrthoDB" id="3973342at2759"/>
<dbReference type="EMBL" id="FQNF01000074">
    <property type="protein sequence ID" value="SGZ41007.1"/>
    <property type="molecule type" value="Genomic_DNA"/>
</dbReference>
<keyword evidence="2" id="KW-1133">Transmembrane helix</keyword>
<dbReference type="Proteomes" id="UP000183365">
    <property type="component" value="Unassembled WGS sequence"/>
</dbReference>
<keyword evidence="2" id="KW-0812">Transmembrane</keyword>
<feature type="transmembrane region" description="Helical" evidence="2">
    <location>
        <begin position="60"/>
        <end position="80"/>
    </location>
</feature>
<name>A0A1L0D1J5_9ASCO</name>
<feature type="compositionally biased region" description="Basic and acidic residues" evidence="1">
    <location>
        <begin position="140"/>
        <end position="180"/>
    </location>
</feature>
<keyword evidence="2" id="KW-0472">Membrane</keyword>
<sequence length="195" mass="22809">MTNKDSTNEDLLPRYNKDHTSEKQNTQTSIKWLTNVNNRIDNSVFVNKSKTLKNIKKRIHILYALISILLMLLMILARLYTLSYFTINDTSKDPLFVPQNIDYKPDHILVTQEIVMVNNDEIIKDSKVNMEKAKEMLLQKHNKDNSDYNSKKESSHKGNDIKALKQSDDDKKFKENKKQNNEPVLNEPPFKKNSK</sequence>
<feature type="region of interest" description="Disordered" evidence="1">
    <location>
        <begin position="1"/>
        <end position="27"/>
    </location>
</feature>
<protein>
    <submittedName>
        <fullName evidence="3">Uncharacterized protein</fullName>
    </submittedName>
</protein>
<dbReference type="VEuPathDB" id="FungiDB:HGUI_03207"/>
<feature type="compositionally biased region" description="Basic and acidic residues" evidence="1">
    <location>
        <begin position="11"/>
        <end position="22"/>
    </location>
</feature>
<reference evidence="4" key="1">
    <citation type="submission" date="2016-11" db="EMBL/GenBank/DDBJ databases">
        <authorList>
            <person name="Guldener U."/>
        </authorList>
    </citation>
    <scope>NUCLEOTIDE SEQUENCE [LARGE SCALE GENOMIC DNA]</scope>
</reference>
<keyword evidence="4" id="KW-1185">Reference proteome</keyword>
<evidence type="ECO:0000256" key="2">
    <source>
        <dbReference type="SAM" id="Phobius"/>
    </source>
</evidence>